<keyword evidence="1" id="KW-0472">Membrane</keyword>
<feature type="transmembrane region" description="Helical" evidence="1">
    <location>
        <begin position="15"/>
        <end position="36"/>
    </location>
</feature>
<evidence type="ECO:0000313" key="4">
    <source>
        <dbReference type="EMBL" id="VEH06514.1"/>
    </source>
</evidence>
<dbReference type="STRING" id="35755.UL82_03000"/>
<evidence type="ECO:0000313" key="5">
    <source>
        <dbReference type="Proteomes" id="UP000033457"/>
    </source>
</evidence>
<evidence type="ECO:0000259" key="2">
    <source>
        <dbReference type="Pfam" id="PF13462"/>
    </source>
</evidence>
<dbReference type="Gene3D" id="3.40.30.10">
    <property type="entry name" value="Glutaredoxin"/>
    <property type="match status" value="1"/>
</dbReference>
<dbReference type="SUPFAM" id="SSF52833">
    <property type="entry name" value="Thioredoxin-like"/>
    <property type="match status" value="1"/>
</dbReference>
<feature type="domain" description="Thioredoxin-like fold" evidence="2">
    <location>
        <begin position="76"/>
        <end position="230"/>
    </location>
</feature>
<dbReference type="AlphaFoldDB" id="A0A0F6TCH6"/>
<proteinExistence type="predicted"/>
<dbReference type="HOGENOM" id="CLU_000288_47_3_11"/>
<evidence type="ECO:0000313" key="3">
    <source>
        <dbReference type="EMBL" id="AKE40816.1"/>
    </source>
</evidence>
<evidence type="ECO:0000256" key="1">
    <source>
        <dbReference type="SAM" id="Phobius"/>
    </source>
</evidence>
<dbReference type="Pfam" id="PF13462">
    <property type="entry name" value="Thioredoxin_4"/>
    <property type="match status" value="1"/>
</dbReference>
<name>A0A0F6TCH6_9CORY</name>
<dbReference type="CDD" id="cd02972">
    <property type="entry name" value="DsbA_family"/>
    <property type="match status" value="1"/>
</dbReference>
<accession>A0A0F6TCH6</accession>
<organism evidence="3 5">
    <name type="scientific">Corynebacterium kutscheri</name>
    <dbReference type="NCBI Taxonomy" id="35755"/>
    <lineage>
        <taxon>Bacteria</taxon>
        <taxon>Bacillati</taxon>
        <taxon>Actinomycetota</taxon>
        <taxon>Actinomycetes</taxon>
        <taxon>Mycobacteriales</taxon>
        <taxon>Corynebacteriaceae</taxon>
        <taxon>Corynebacterium</taxon>
    </lineage>
</organism>
<keyword evidence="1" id="KW-0812">Transmembrane</keyword>
<evidence type="ECO:0000313" key="6">
    <source>
        <dbReference type="Proteomes" id="UP000271380"/>
    </source>
</evidence>
<sequence length="241" mass="25911">MSNKKVVNPNQKSNGFLWAMVALTVVIAAVVAFIVVNGRQAQENKYADREKETVSFNISTQDNAVVLAASSTTSDTPVVEIFEDYSCSHCADLEEATSAEMKQALEDGKIIAKIYGLNFLDRGNEEGNSTKAGGAAMAVAESGDASAYWNTRKLFMGEQNEIYGQWDNEKFASAAIQMGASEDIRDSIASGDKMREFPSVASANSDYLTEIGERVSSPRVFIDGTEVTSNLAGWVSQATGA</sequence>
<keyword evidence="1" id="KW-1133">Transmembrane helix</keyword>
<reference evidence="4 6" key="2">
    <citation type="submission" date="2018-12" db="EMBL/GenBank/DDBJ databases">
        <authorList>
            <consortium name="Pathogen Informatics"/>
        </authorList>
    </citation>
    <scope>NUCLEOTIDE SEQUENCE [LARGE SCALE GENOMIC DNA]</scope>
    <source>
        <strain evidence="4 6">NCTC949</strain>
    </source>
</reference>
<keyword evidence="3" id="KW-0413">Isomerase</keyword>
<dbReference type="EMBL" id="CP011312">
    <property type="protein sequence ID" value="AKE40816.1"/>
    <property type="molecule type" value="Genomic_DNA"/>
</dbReference>
<keyword evidence="5" id="KW-1185">Reference proteome</keyword>
<gene>
    <name evidence="3" type="primary">dsbG</name>
    <name evidence="4" type="ORF">NCTC949_01163</name>
    <name evidence="3" type="ORF">UL82_03000</name>
</gene>
<dbReference type="RefSeq" id="WP_046438943.1">
    <property type="nucleotide sequence ID" value="NZ_CP011312.1"/>
</dbReference>
<dbReference type="InterPro" id="IPR036249">
    <property type="entry name" value="Thioredoxin-like_sf"/>
</dbReference>
<dbReference type="Proteomes" id="UP000271380">
    <property type="component" value="Chromosome"/>
</dbReference>
<protein>
    <submittedName>
        <fullName evidence="4">DsbG protein</fullName>
    </submittedName>
    <submittedName>
        <fullName evidence="3">Protein-disulfide isomerase</fullName>
    </submittedName>
</protein>
<dbReference type="EMBL" id="LR134377">
    <property type="protein sequence ID" value="VEH06514.1"/>
    <property type="molecule type" value="Genomic_DNA"/>
</dbReference>
<dbReference type="GO" id="GO:0016853">
    <property type="term" value="F:isomerase activity"/>
    <property type="evidence" value="ECO:0007669"/>
    <property type="project" value="UniProtKB-KW"/>
</dbReference>
<reference evidence="3 5" key="1">
    <citation type="journal article" date="2015" name="Genome Announc.">
        <title>Complete Genome Sequence of Corynebacterium kutscheri DSM 20755, a Corynebacterial Type Strain with Remarkably Low G+C Content of Chromosomal DNA.</title>
        <authorList>
            <person name="Ruckert C."/>
            <person name="Albersmeier A."/>
            <person name="Winkler A."/>
            <person name="Tauch A."/>
        </authorList>
    </citation>
    <scope>NUCLEOTIDE SEQUENCE [LARGE SCALE GENOMIC DNA]</scope>
    <source>
        <strain evidence="3 5">DSM 20755</strain>
    </source>
</reference>
<dbReference type="InterPro" id="IPR012336">
    <property type="entry name" value="Thioredoxin-like_fold"/>
</dbReference>
<dbReference type="OrthoDB" id="117402at2"/>
<dbReference type="KEGG" id="cku:UL82_03000"/>
<dbReference type="Proteomes" id="UP000033457">
    <property type="component" value="Chromosome"/>
</dbReference>